<dbReference type="InterPro" id="IPR003849">
    <property type="entry name" value="Preprotein_translocase_YajC"/>
</dbReference>
<keyword evidence="8 11" id="KW-1133">Transmembrane helix</keyword>
<dbReference type="OrthoDB" id="9800132at2"/>
<accession>A0A069D2U1</accession>
<protein>
    <recommendedName>
        <fullName evidence="3">Sec translocon accessory complex subunit YajC</fullName>
    </recommendedName>
</protein>
<dbReference type="STRING" id="1121097.GCA_000428125_02060"/>
<dbReference type="GO" id="GO:0015031">
    <property type="term" value="P:protein transport"/>
    <property type="evidence" value="ECO:0007669"/>
    <property type="project" value="UniProtKB-KW"/>
</dbReference>
<dbReference type="GO" id="GO:0005886">
    <property type="term" value="C:plasma membrane"/>
    <property type="evidence" value="ECO:0007669"/>
    <property type="project" value="UniProtKB-SubCell"/>
</dbReference>
<evidence type="ECO:0000256" key="1">
    <source>
        <dbReference type="ARBA" id="ARBA00004162"/>
    </source>
</evidence>
<keyword evidence="10 11" id="KW-0472">Membrane</keyword>
<keyword evidence="9" id="KW-0811">Translocation</keyword>
<evidence type="ECO:0000256" key="8">
    <source>
        <dbReference type="ARBA" id="ARBA00022989"/>
    </source>
</evidence>
<dbReference type="Pfam" id="PF02699">
    <property type="entry name" value="YajC"/>
    <property type="match status" value="1"/>
</dbReference>
<keyword evidence="4" id="KW-0813">Transport</keyword>
<organism evidence="12 13">
    <name type="scientific">Bacteroides graminisolvens DSM 19988 = JCM 15093</name>
    <dbReference type="NCBI Taxonomy" id="1121097"/>
    <lineage>
        <taxon>Bacteria</taxon>
        <taxon>Pseudomonadati</taxon>
        <taxon>Bacteroidota</taxon>
        <taxon>Bacteroidia</taxon>
        <taxon>Bacteroidales</taxon>
        <taxon>Bacteroidaceae</taxon>
        <taxon>Bacteroides</taxon>
    </lineage>
</organism>
<evidence type="ECO:0000256" key="4">
    <source>
        <dbReference type="ARBA" id="ARBA00022448"/>
    </source>
</evidence>
<keyword evidence="7" id="KW-0653">Protein transport</keyword>
<reference evidence="12 13" key="1">
    <citation type="journal article" date="2015" name="Microbes Environ.">
        <title>Distribution and evolution of nitrogen fixation genes in the phylum bacteroidetes.</title>
        <authorList>
            <person name="Inoue J."/>
            <person name="Oshima K."/>
            <person name="Suda W."/>
            <person name="Sakamoto M."/>
            <person name="Iino T."/>
            <person name="Noda S."/>
            <person name="Hongoh Y."/>
            <person name="Hattori M."/>
            <person name="Ohkuma M."/>
        </authorList>
    </citation>
    <scope>NUCLEOTIDE SEQUENCE [LARGE SCALE GENOMIC DNA]</scope>
    <source>
        <strain evidence="12 13">JCM 15093</strain>
    </source>
</reference>
<evidence type="ECO:0000256" key="2">
    <source>
        <dbReference type="ARBA" id="ARBA00006742"/>
    </source>
</evidence>
<dbReference type="NCBIfam" id="TIGR00739">
    <property type="entry name" value="yajC"/>
    <property type="match status" value="1"/>
</dbReference>
<keyword evidence="6 11" id="KW-0812">Transmembrane</keyword>
<gene>
    <name evidence="12" type="ORF">JCM15093_1807</name>
</gene>
<evidence type="ECO:0000256" key="10">
    <source>
        <dbReference type="ARBA" id="ARBA00023136"/>
    </source>
</evidence>
<dbReference type="eggNOG" id="COG1862">
    <property type="taxonomic scope" value="Bacteria"/>
</dbReference>
<comment type="caution">
    <text evidence="12">The sequence shown here is derived from an EMBL/GenBank/DDBJ whole genome shotgun (WGS) entry which is preliminary data.</text>
</comment>
<dbReference type="PRINTS" id="PR01853">
    <property type="entry name" value="YAJCTRNLCASE"/>
</dbReference>
<dbReference type="SMART" id="SM01323">
    <property type="entry name" value="YajC"/>
    <property type="match status" value="1"/>
</dbReference>
<keyword evidence="13" id="KW-1185">Reference proteome</keyword>
<dbReference type="Proteomes" id="UP000027601">
    <property type="component" value="Unassembled WGS sequence"/>
</dbReference>
<comment type="subcellular location">
    <subcellularLocation>
        <location evidence="1">Cell membrane</location>
        <topology evidence="1">Single-pass membrane protein</topology>
    </subcellularLocation>
</comment>
<dbReference type="PANTHER" id="PTHR33909">
    <property type="entry name" value="SEC TRANSLOCON ACCESSORY COMPLEX SUBUNIT YAJC"/>
    <property type="match status" value="1"/>
</dbReference>
<evidence type="ECO:0000256" key="7">
    <source>
        <dbReference type="ARBA" id="ARBA00022927"/>
    </source>
</evidence>
<evidence type="ECO:0000256" key="11">
    <source>
        <dbReference type="SAM" id="Phobius"/>
    </source>
</evidence>
<comment type="similarity">
    <text evidence="2">Belongs to the YajC family.</text>
</comment>
<evidence type="ECO:0000313" key="13">
    <source>
        <dbReference type="Proteomes" id="UP000027601"/>
    </source>
</evidence>
<evidence type="ECO:0000256" key="5">
    <source>
        <dbReference type="ARBA" id="ARBA00022475"/>
    </source>
</evidence>
<evidence type="ECO:0000256" key="6">
    <source>
        <dbReference type="ARBA" id="ARBA00022692"/>
    </source>
</evidence>
<evidence type="ECO:0000313" key="12">
    <source>
        <dbReference type="EMBL" id="GAK36630.1"/>
    </source>
</evidence>
<dbReference type="EMBL" id="BAJS01000008">
    <property type="protein sequence ID" value="GAK36630.1"/>
    <property type="molecule type" value="Genomic_DNA"/>
</dbReference>
<sequence length="104" mass="11578">MTLLTVFLQGAPAAGGGSMMWIMLIAMFAIMYFFMIRPQNKKQKEIANFRKSLEVNQRVVTAGGIYGKIKEVGDDYVILEIADNVKVRIDKNSVFAAAADTEKK</sequence>
<proteinExistence type="inferred from homology"/>
<evidence type="ECO:0000256" key="9">
    <source>
        <dbReference type="ARBA" id="ARBA00023010"/>
    </source>
</evidence>
<dbReference type="PANTHER" id="PTHR33909:SF1">
    <property type="entry name" value="SEC TRANSLOCON ACCESSORY COMPLEX SUBUNIT YAJC"/>
    <property type="match status" value="1"/>
</dbReference>
<evidence type="ECO:0000256" key="3">
    <source>
        <dbReference type="ARBA" id="ARBA00014962"/>
    </source>
</evidence>
<keyword evidence="5" id="KW-1003">Cell membrane</keyword>
<dbReference type="AlphaFoldDB" id="A0A069D2U1"/>
<feature type="transmembrane region" description="Helical" evidence="11">
    <location>
        <begin position="12"/>
        <end position="34"/>
    </location>
</feature>
<name>A0A069D2U1_9BACE</name>
<dbReference type="RefSeq" id="WP_024996490.1">
    <property type="nucleotide sequence ID" value="NZ_ATZI01000007.1"/>
</dbReference>